<reference evidence="2 3" key="1">
    <citation type="journal article" date="2020" name="Genome Biol. Evol.">
        <title>A new high-quality draft genome assembly of the Chinese cordyceps Ophiocordyceps sinensis.</title>
        <authorList>
            <person name="Shu R."/>
            <person name="Zhang J."/>
            <person name="Meng Q."/>
            <person name="Zhang H."/>
            <person name="Zhou G."/>
            <person name="Li M."/>
            <person name="Wu P."/>
            <person name="Zhao Y."/>
            <person name="Chen C."/>
            <person name="Qin Q."/>
        </authorList>
    </citation>
    <scope>NUCLEOTIDE SEQUENCE [LARGE SCALE GENOMIC DNA]</scope>
    <source>
        <strain evidence="2 3">IOZ07</strain>
    </source>
</reference>
<gene>
    <name evidence="2" type="ORF">G6O67_002663</name>
</gene>
<keyword evidence="3" id="KW-1185">Reference proteome</keyword>
<feature type="compositionally biased region" description="Basic residues" evidence="1">
    <location>
        <begin position="1"/>
        <end position="11"/>
    </location>
</feature>
<dbReference type="Proteomes" id="UP000557566">
    <property type="component" value="Unassembled WGS sequence"/>
</dbReference>
<protein>
    <submittedName>
        <fullName evidence="2">Uncharacterized protein</fullName>
    </submittedName>
</protein>
<dbReference type="EMBL" id="JAAVMX010000003">
    <property type="protein sequence ID" value="KAF4510798.1"/>
    <property type="molecule type" value="Genomic_DNA"/>
</dbReference>
<dbReference type="AlphaFoldDB" id="A0A8H4V7G8"/>
<proteinExistence type="predicted"/>
<evidence type="ECO:0000313" key="3">
    <source>
        <dbReference type="Proteomes" id="UP000557566"/>
    </source>
</evidence>
<evidence type="ECO:0000256" key="1">
    <source>
        <dbReference type="SAM" id="MobiDB-lite"/>
    </source>
</evidence>
<accession>A0A8H4V7G8</accession>
<feature type="region of interest" description="Disordered" evidence="1">
    <location>
        <begin position="1"/>
        <end position="23"/>
    </location>
</feature>
<comment type="caution">
    <text evidence="2">The sequence shown here is derived from an EMBL/GenBank/DDBJ whole genome shotgun (WGS) entry which is preliminary data.</text>
</comment>
<evidence type="ECO:0000313" key="2">
    <source>
        <dbReference type="EMBL" id="KAF4510798.1"/>
    </source>
</evidence>
<organism evidence="2 3">
    <name type="scientific">Ophiocordyceps sinensis</name>
    <dbReference type="NCBI Taxonomy" id="72228"/>
    <lineage>
        <taxon>Eukaryota</taxon>
        <taxon>Fungi</taxon>
        <taxon>Dikarya</taxon>
        <taxon>Ascomycota</taxon>
        <taxon>Pezizomycotina</taxon>
        <taxon>Sordariomycetes</taxon>
        <taxon>Hypocreomycetidae</taxon>
        <taxon>Hypocreales</taxon>
        <taxon>Ophiocordycipitaceae</taxon>
        <taxon>Ophiocordyceps</taxon>
    </lineage>
</organism>
<name>A0A8H4V7G8_9HYPO</name>
<sequence length="100" mass="10718">MARGQPKKVYKRNSPGGTGHDAIGLRHGQVACERVQQTPSPPSAVVSHARTAAVDFAQELAASEPSSTPESVLGARSSFRVIASLKKKMRDYRLKLMTAS</sequence>